<dbReference type="Pfam" id="PF07859">
    <property type="entry name" value="Abhydrolase_3"/>
    <property type="match status" value="1"/>
</dbReference>
<dbReference type="InterPro" id="IPR013094">
    <property type="entry name" value="AB_hydrolase_3"/>
</dbReference>
<accession>A0A6A6R2Y0</accession>
<dbReference type="InterPro" id="IPR050300">
    <property type="entry name" value="GDXG_lipolytic_enzyme"/>
</dbReference>
<gene>
    <name evidence="3" type="ORF">BU16DRAFT_571183</name>
</gene>
<dbReference type="PANTHER" id="PTHR48081">
    <property type="entry name" value="AB HYDROLASE SUPERFAMILY PROTEIN C4A8.06C"/>
    <property type="match status" value="1"/>
</dbReference>
<organism evidence="3 4">
    <name type="scientific">Lophium mytilinum</name>
    <dbReference type="NCBI Taxonomy" id="390894"/>
    <lineage>
        <taxon>Eukaryota</taxon>
        <taxon>Fungi</taxon>
        <taxon>Dikarya</taxon>
        <taxon>Ascomycota</taxon>
        <taxon>Pezizomycotina</taxon>
        <taxon>Dothideomycetes</taxon>
        <taxon>Pleosporomycetidae</taxon>
        <taxon>Mytilinidiales</taxon>
        <taxon>Mytilinidiaceae</taxon>
        <taxon>Lophium</taxon>
    </lineage>
</organism>
<dbReference type="SUPFAM" id="SSF53474">
    <property type="entry name" value="alpha/beta-Hydrolases"/>
    <property type="match status" value="1"/>
</dbReference>
<name>A0A6A6R2Y0_9PEZI</name>
<evidence type="ECO:0000256" key="1">
    <source>
        <dbReference type="ARBA" id="ARBA00022801"/>
    </source>
</evidence>
<keyword evidence="1 3" id="KW-0378">Hydrolase</keyword>
<dbReference type="EMBL" id="MU004185">
    <property type="protein sequence ID" value="KAF2498909.1"/>
    <property type="molecule type" value="Genomic_DNA"/>
</dbReference>
<reference evidence="3" key="1">
    <citation type="journal article" date="2020" name="Stud. Mycol.">
        <title>101 Dothideomycetes genomes: a test case for predicting lifestyles and emergence of pathogens.</title>
        <authorList>
            <person name="Haridas S."/>
            <person name="Albert R."/>
            <person name="Binder M."/>
            <person name="Bloem J."/>
            <person name="Labutti K."/>
            <person name="Salamov A."/>
            <person name="Andreopoulos B."/>
            <person name="Baker S."/>
            <person name="Barry K."/>
            <person name="Bills G."/>
            <person name="Bluhm B."/>
            <person name="Cannon C."/>
            <person name="Castanera R."/>
            <person name="Culley D."/>
            <person name="Daum C."/>
            <person name="Ezra D."/>
            <person name="Gonzalez J."/>
            <person name="Henrissat B."/>
            <person name="Kuo A."/>
            <person name="Liang C."/>
            <person name="Lipzen A."/>
            <person name="Lutzoni F."/>
            <person name="Magnuson J."/>
            <person name="Mondo S."/>
            <person name="Nolan M."/>
            <person name="Ohm R."/>
            <person name="Pangilinan J."/>
            <person name="Park H.-J."/>
            <person name="Ramirez L."/>
            <person name="Alfaro M."/>
            <person name="Sun H."/>
            <person name="Tritt A."/>
            <person name="Yoshinaga Y."/>
            <person name="Zwiers L.-H."/>
            <person name="Turgeon B."/>
            <person name="Goodwin S."/>
            <person name="Spatafora J."/>
            <person name="Crous P."/>
            <person name="Grigoriev I."/>
        </authorList>
    </citation>
    <scope>NUCLEOTIDE SEQUENCE</scope>
    <source>
        <strain evidence="3">CBS 269.34</strain>
    </source>
</reference>
<dbReference type="AlphaFoldDB" id="A0A6A6R2Y0"/>
<evidence type="ECO:0000259" key="2">
    <source>
        <dbReference type="Pfam" id="PF07859"/>
    </source>
</evidence>
<evidence type="ECO:0000313" key="4">
    <source>
        <dbReference type="Proteomes" id="UP000799750"/>
    </source>
</evidence>
<dbReference type="GO" id="GO:0016787">
    <property type="term" value="F:hydrolase activity"/>
    <property type="evidence" value="ECO:0007669"/>
    <property type="project" value="UniProtKB-KW"/>
</dbReference>
<keyword evidence="4" id="KW-1185">Reference proteome</keyword>
<dbReference type="Gene3D" id="3.40.50.1820">
    <property type="entry name" value="alpha/beta hydrolase"/>
    <property type="match status" value="1"/>
</dbReference>
<evidence type="ECO:0000313" key="3">
    <source>
        <dbReference type="EMBL" id="KAF2498909.1"/>
    </source>
</evidence>
<sequence>MSRSAAHDARNVDLRKAFVDPSISQAVSVPTAAIIESRCKKDNVPWQVDDVPNSSGARIHWIGDRSAQKVILYFHGGGFGLPMFDGHVIFLIECQKQLERRGENVVIALLEYTLTMEAKYPVQYLQGVEVLRHIISKGYKTRDVVMGGDSAGANLALAVLSVIMHAHPDIKPLSLSGPLAGLLLNGPWVTFSTEAESFRDNVAKDIHGVDGLHWFTRKFVNDDEKNNYTEPLGADISWWKDLPAKETIVLAGGHELFLTDDTEFASKLKDAGVSVRFVECENEVHIDCFLDAQFGTDPGIMTFATWEWLGDVFSGVRGKL</sequence>
<dbReference type="PANTHER" id="PTHR48081:SF31">
    <property type="entry name" value="STERYL ACETYL HYDROLASE MUG81-RELATED"/>
    <property type="match status" value="1"/>
</dbReference>
<dbReference type="OrthoDB" id="2152029at2759"/>
<dbReference type="InterPro" id="IPR029058">
    <property type="entry name" value="AB_hydrolase_fold"/>
</dbReference>
<proteinExistence type="predicted"/>
<dbReference type="Proteomes" id="UP000799750">
    <property type="component" value="Unassembled WGS sequence"/>
</dbReference>
<protein>
    <submittedName>
        <fullName evidence="3">Alpha/beta-hydrolase</fullName>
    </submittedName>
</protein>
<feature type="domain" description="Alpha/beta hydrolase fold-3" evidence="2">
    <location>
        <begin position="71"/>
        <end position="285"/>
    </location>
</feature>